<accession>A0A382S7J7</accession>
<dbReference type="PANTHER" id="PTHR43178:SF2">
    <property type="entry name" value="DIHYDROLIPOYLLYSINE-RESIDUE ACETYLTRANSFERASE COMPONENT OF PYRUVATE DEHYDROGENASE COMPLEX"/>
    <property type="match status" value="1"/>
</dbReference>
<dbReference type="PANTHER" id="PTHR43178">
    <property type="entry name" value="DIHYDROLIPOAMIDE ACETYLTRANSFERASE COMPONENT OF PYRUVATE DEHYDROGENASE COMPLEX"/>
    <property type="match status" value="1"/>
</dbReference>
<dbReference type="Gene3D" id="3.30.559.10">
    <property type="entry name" value="Chloramphenicol acetyltransferase-like domain"/>
    <property type="match status" value="1"/>
</dbReference>
<dbReference type="Pfam" id="PF00198">
    <property type="entry name" value="2-oxoacid_dh"/>
    <property type="match status" value="1"/>
</dbReference>
<comment type="cofactor">
    <cofactor evidence="1">
        <name>(R)-lipoate</name>
        <dbReference type="ChEBI" id="CHEBI:83088"/>
    </cofactor>
</comment>
<keyword evidence="3" id="KW-0012">Acyltransferase</keyword>
<organism evidence="5">
    <name type="scientific">marine metagenome</name>
    <dbReference type="NCBI Taxonomy" id="408172"/>
    <lineage>
        <taxon>unclassified sequences</taxon>
        <taxon>metagenomes</taxon>
        <taxon>ecological metagenomes</taxon>
    </lineage>
</organism>
<dbReference type="InterPro" id="IPR023213">
    <property type="entry name" value="CAT-like_dom_sf"/>
</dbReference>
<gene>
    <name evidence="5" type="ORF">METZ01_LOCUS358396</name>
</gene>
<dbReference type="GO" id="GO:0005737">
    <property type="term" value="C:cytoplasm"/>
    <property type="evidence" value="ECO:0007669"/>
    <property type="project" value="TreeGrafter"/>
</dbReference>
<dbReference type="InterPro" id="IPR050743">
    <property type="entry name" value="2-oxoacid_DH_E2_comp"/>
</dbReference>
<evidence type="ECO:0000256" key="1">
    <source>
        <dbReference type="ARBA" id="ARBA00001938"/>
    </source>
</evidence>
<dbReference type="GO" id="GO:0006086">
    <property type="term" value="P:pyruvate decarboxylation to acetyl-CoA"/>
    <property type="evidence" value="ECO:0007669"/>
    <property type="project" value="TreeGrafter"/>
</dbReference>
<evidence type="ECO:0000313" key="5">
    <source>
        <dbReference type="EMBL" id="SVD05542.1"/>
    </source>
</evidence>
<dbReference type="GO" id="GO:0031405">
    <property type="term" value="F:lipoic acid binding"/>
    <property type="evidence" value="ECO:0007669"/>
    <property type="project" value="TreeGrafter"/>
</dbReference>
<evidence type="ECO:0000259" key="4">
    <source>
        <dbReference type="Pfam" id="PF00198"/>
    </source>
</evidence>
<reference evidence="5" key="1">
    <citation type="submission" date="2018-05" db="EMBL/GenBank/DDBJ databases">
        <authorList>
            <person name="Lanie J.A."/>
            <person name="Ng W.-L."/>
            <person name="Kazmierczak K.M."/>
            <person name="Andrzejewski T.M."/>
            <person name="Davidsen T.M."/>
            <person name="Wayne K.J."/>
            <person name="Tettelin H."/>
            <person name="Glass J.I."/>
            <person name="Rusch D."/>
            <person name="Podicherti R."/>
            <person name="Tsui H.-C.T."/>
            <person name="Winkler M.E."/>
        </authorList>
    </citation>
    <scope>NUCLEOTIDE SEQUENCE</scope>
</reference>
<sequence>ISIEDLKAHAKQLNMDRRAIHTVGGGGLPEVTLPDFSKWGPIEREPMTNLRWAAAEHLNRAWVSIPHVTYSDKADITNLERLRKQHGHRAEAAGAKLTMTAIALKFVVAALKKFPQFNATIDIAHREIIYKQYYHVGVAVDTDRGLVVPVIRDVDKKNLIELTVELSNVALKARDRKLSLEDMQGSTFTITNLGGFGGEYFTPIVNAPDVAILGIGRSHIEPEYIDGAFEPRMRLPLMITYDHRLIDGADGARFMQRLIETFEKPFLLSLGG</sequence>
<proteinExistence type="predicted"/>
<dbReference type="GO" id="GO:0016407">
    <property type="term" value="F:acetyltransferase activity"/>
    <property type="evidence" value="ECO:0007669"/>
    <property type="project" value="TreeGrafter"/>
</dbReference>
<dbReference type="FunFam" id="3.30.559.10:FF:000004">
    <property type="entry name" value="Acetyltransferase component of pyruvate dehydrogenase complex"/>
    <property type="match status" value="1"/>
</dbReference>
<evidence type="ECO:0000256" key="2">
    <source>
        <dbReference type="ARBA" id="ARBA00022679"/>
    </source>
</evidence>
<name>A0A382S7J7_9ZZZZ</name>
<feature type="domain" description="2-oxoacid dehydrogenase acyltransferase catalytic" evidence="4">
    <location>
        <begin position="42"/>
        <end position="268"/>
    </location>
</feature>
<keyword evidence="2" id="KW-0808">Transferase</keyword>
<feature type="non-terminal residue" evidence="5">
    <location>
        <position position="1"/>
    </location>
</feature>
<dbReference type="AlphaFoldDB" id="A0A382S7J7"/>
<dbReference type="InterPro" id="IPR001078">
    <property type="entry name" value="2-oxoacid_DH_actylTfrase"/>
</dbReference>
<dbReference type="EMBL" id="UINC01126819">
    <property type="protein sequence ID" value="SVD05542.1"/>
    <property type="molecule type" value="Genomic_DNA"/>
</dbReference>
<dbReference type="SUPFAM" id="SSF52777">
    <property type="entry name" value="CoA-dependent acyltransferases"/>
    <property type="match status" value="1"/>
</dbReference>
<protein>
    <recommendedName>
        <fullName evidence="4">2-oxoacid dehydrogenase acyltransferase catalytic domain-containing protein</fullName>
    </recommendedName>
</protein>
<evidence type="ECO:0000256" key="3">
    <source>
        <dbReference type="ARBA" id="ARBA00023315"/>
    </source>
</evidence>